<dbReference type="Proteomes" id="UP001172159">
    <property type="component" value="Unassembled WGS sequence"/>
</dbReference>
<name>A0AA40B7S6_9PEZI</name>
<proteinExistence type="predicted"/>
<comment type="caution">
    <text evidence="1">The sequence shown here is derived from an EMBL/GenBank/DDBJ whole genome shotgun (WGS) entry which is preliminary data.</text>
</comment>
<dbReference type="AlphaFoldDB" id="A0AA40B7S6"/>
<sequence length="153" mass="17093">MSPNWRAEFSPTHSCHFLISRVRTIASQKDVNIGIVPSLMFPQGPFQKDVAPNFSTLTVVAGGSSKLHPSESPNKSIHQPCRPLSYAPKLGEFSVYMGYLHRVLALKAVNGIFDGELLCGEVRIWLEVVIREDLLYTEHLESPWLSLCRDVAT</sequence>
<reference evidence="1" key="1">
    <citation type="submission" date="2023-06" db="EMBL/GenBank/DDBJ databases">
        <title>Genome-scale phylogeny and comparative genomics of the fungal order Sordariales.</title>
        <authorList>
            <consortium name="Lawrence Berkeley National Laboratory"/>
            <person name="Hensen N."/>
            <person name="Bonometti L."/>
            <person name="Westerberg I."/>
            <person name="Brannstrom I.O."/>
            <person name="Guillou S."/>
            <person name="Cros-Aarteil S."/>
            <person name="Calhoun S."/>
            <person name="Haridas S."/>
            <person name="Kuo A."/>
            <person name="Mondo S."/>
            <person name="Pangilinan J."/>
            <person name="Riley R."/>
            <person name="Labutti K."/>
            <person name="Andreopoulos B."/>
            <person name="Lipzen A."/>
            <person name="Chen C."/>
            <person name="Yanf M."/>
            <person name="Daum C."/>
            <person name="Ng V."/>
            <person name="Clum A."/>
            <person name="Steindorff A."/>
            <person name="Ohm R."/>
            <person name="Martin F."/>
            <person name="Silar P."/>
            <person name="Natvig D."/>
            <person name="Lalanne C."/>
            <person name="Gautier V."/>
            <person name="Ament-Velasquez S.L."/>
            <person name="Kruys A."/>
            <person name="Hutchinson M.I."/>
            <person name="Powell A.J."/>
            <person name="Barry K."/>
            <person name="Miller A.N."/>
            <person name="Grigoriev I.V."/>
            <person name="Debuchy R."/>
            <person name="Gladieux P."/>
            <person name="Thoren M.H."/>
            <person name="Johannesson H."/>
        </authorList>
    </citation>
    <scope>NUCLEOTIDE SEQUENCE</scope>
    <source>
        <strain evidence="1">CBS 540.89</strain>
    </source>
</reference>
<evidence type="ECO:0000313" key="2">
    <source>
        <dbReference type="Proteomes" id="UP001172159"/>
    </source>
</evidence>
<accession>A0AA40B7S6</accession>
<organism evidence="1 2">
    <name type="scientific">Apiosordaria backusii</name>
    <dbReference type="NCBI Taxonomy" id="314023"/>
    <lineage>
        <taxon>Eukaryota</taxon>
        <taxon>Fungi</taxon>
        <taxon>Dikarya</taxon>
        <taxon>Ascomycota</taxon>
        <taxon>Pezizomycotina</taxon>
        <taxon>Sordariomycetes</taxon>
        <taxon>Sordariomycetidae</taxon>
        <taxon>Sordariales</taxon>
        <taxon>Lasiosphaeriaceae</taxon>
        <taxon>Apiosordaria</taxon>
    </lineage>
</organism>
<protein>
    <submittedName>
        <fullName evidence="1">Uncharacterized protein</fullName>
    </submittedName>
</protein>
<keyword evidence="2" id="KW-1185">Reference proteome</keyword>
<evidence type="ECO:0000313" key="1">
    <source>
        <dbReference type="EMBL" id="KAK0729212.1"/>
    </source>
</evidence>
<dbReference type="EMBL" id="JAUKTV010000009">
    <property type="protein sequence ID" value="KAK0729212.1"/>
    <property type="molecule type" value="Genomic_DNA"/>
</dbReference>
<gene>
    <name evidence="1" type="ORF">B0T21DRAFT_394543</name>
</gene>